<name>M0E0D7_9EURY</name>
<keyword evidence="2" id="KW-1185">Reference proteome</keyword>
<accession>M0E0D7</accession>
<protein>
    <submittedName>
        <fullName evidence="1">Uncharacterized protein</fullName>
    </submittedName>
</protein>
<organism evidence="1 2">
    <name type="scientific">Halorubrum tebenquichense DSM 14210</name>
    <dbReference type="NCBI Taxonomy" id="1227485"/>
    <lineage>
        <taxon>Archaea</taxon>
        <taxon>Methanobacteriati</taxon>
        <taxon>Methanobacteriota</taxon>
        <taxon>Stenosarchaea group</taxon>
        <taxon>Halobacteria</taxon>
        <taxon>Halobacteriales</taxon>
        <taxon>Haloferacaceae</taxon>
        <taxon>Halorubrum</taxon>
    </lineage>
</organism>
<reference evidence="1 2" key="1">
    <citation type="journal article" date="2014" name="PLoS Genet.">
        <title>Phylogenetically driven sequencing of extremely halophilic archaea reveals strategies for static and dynamic osmo-response.</title>
        <authorList>
            <person name="Becker E.A."/>
            <person name="Seitzer P.M."/>
            <person name="Tritt A."/>
            <person name="Larsen D."/>
            <person name="Krusor M."/>
            <person name="Yao A.I."/>
            <person name="Wu D."/>
            <person name="Madern D."/>
            <person name="Eisen J.A."/>
            <person name="Darling A.E."/>
            <person name="Facciotti M.T."/>
        </authorList>
    </citation>
    <scope>NUCLEOTIDE SEQUENCE [LARGE SCALE GENOMIC DNA]</scope>
    <source>
        <strain evidence="1 2">DSM 14210</strain>
    </source>
</reference>
<dbReference type="Proteomes" id="UP000011523">
    <property type="component" value="Unassembled WGS sequence"/>
</dbReference>
<proteinExistence type="predicted"/>
<dbReference type="AlphaFoldDB" id="M0E0D7"/>
<sequence>MRKVLGKKIDLDSTFGKYKARKLMAKEAETEEFEVLQDKLYSKLNQEWELLGVVFHSELSDEGIEWSSADDIPDWLVHKCGQSEDAYEESKELEVEWATKVVENDSDAVGGGIDLVAV</sequence>
<evidence type="ECO:0000313" key="1">
    <source>
        <dbReference type="EMBL" id="ELZ40412.1"/>
    </source>
</evidence>
<comment type="caution">
    <text evidence="1">The sequence shown here is derived from an EMBL/GenBank/DDBJ whole genome shotgun (WGS) entry which is preliminary data.</text>
</comment>
<gene>
    <name evidence="1" type="ORF">C472_01848</name>
</gene>
<evidence type="ECO:0000313" key="2">
    <source>
        <dbReference type="Proteomes" id="UP000011523"/>
    </source>
</evidence>
<dbReference type="EMBL" id="AOJD01000019">
    <property type="protein sequence ID" value="ELZ40412.1"/>
    <property type="molecule type" value="Genomic_DNA"/>
</dbReference>